<protein>
    <submittedName>
        <fullName evidence="2">Uncharacterized protein</fullName>
    </submittedName>
</protein>
<evidence type="ECO:0000313" key="3">
    <source>
        <dbReference type="Proteomes" id="UP000663873"/>
    </source>
</evidence>
<organism evidence="2 3">
    <name type="scientific">Rotaria socialis</name>
    <dbReference type="NCBI Taxonomy" id="392032"/>
    <lineage>
        <taxon>Eukaryota</taxon>
        <taxon>Metazoa</taxon>
        <taxon>Spiralia</taxon>
        <taxon>Gnathifera</taxon>
        <taxon>Rotifera</taxon>
        <taxon>Eurotatoria</taxon>
        <taxon>Bdelloidea</taxon>
        <taxon>Philodinida</taxon>
        <taxon>Philodinidae</taxon>
        <taxon>Rotaria</taxon>
    </lineage>
</organism>
<accession>A0A822AGN7</accession>
<feature type="non-terminal residue" evidence="2">
    <location>
        <position position="77"/>
    </location>
</feature>
<dbReference type="AlphaFoldDB" id="A0A822AGN7"/>
<keyword evidence="3" id="KW-1185">Reference proteome</keyword>
<name>A0A822AGN7_9BILA</name>
<dbReference type="Proteomes" id="UP000663873">
    <property type="component" value="Unassembled WGS sequence"/>
</dbReference>
<dbReference type="EMBL" id="CAJOBP010112107">
    <property type="protein sequence ID" value="CAF5004885.1"/>
    <property type="molecule type" value="Genomic_DNA"/>
</dbReference>
<sequence>TEPIISNLENLSLLEEDKTTNGDDDSSVIIANTHAKTPPPPVLSVPLNQKSANSTIISLPQATPPIPTLSPASSPPP</sequence>
<feature type="compositionally biased region" description="Pro residues" evidence="1">
    <location>
        <begin position="62"/>
        <end position="77"/>
    </location>
</feature>
<proteinExistence type="predicted"/>
<evidence type="ECO:0000313" key="2">
    <source>
        <dbReference type="EMBL" id="CAF5004885.1"/>
    </source>
</evidence>
<comment type="caution">
    <text evidence="2">The sequence shown here is derived from an EMBL/GenBank/DDBJ whole genome shotgun (WGS) entry which is preliminary data.</text>
</comment>
<reference evidence="2" key="1">
    <citation type="submission" date="2021-02" db="EMBL/GenBank/DDBJ databases">
        <authorList>
            <person name="Nowell W R."/>
        </authorList>
    </citation>
    <scope>NUCLEOTIDE SEQUENCE</scope>
</reference>
<feature type="region of interest" description="Disordered" evidence="1">
    <location>
        <begin position="54"/>
        <end position="77"/>
    </location>
</feature>
<feature type="non-terminal residue" evidence="2">
    <location>
        <position position="1"/>
    </location>
</feature>
<evidence type="ECO:0000256" key="1">
    <source>
        <dbReference type="SAM" id="MobiDB-lite"/>
    </source>
</evidence>
<gene>
    <name evidence="2" type="ORF">UJA718_LOCUS50351</name>
</gene>